<comment type="caution">
    <text evidence="1">The sequence shown here is derived from an EMBL/GenBank/DDBJ whole genome shotgun (WGS) entry which is preliminary data.</text>
</comment>
<dbReference type="AlphaFoldDB" id="A0A8X6IML3"/>
<name>A0A8X6IML3_9ARAC</name>
<dbReference type="EMBL" id="BMAV01026634">
    <property type="protein sequence ID" value="GFS52065.1"/>
    <property type="molecule type" value="Genomic_DNA"/>
</dbReference>
<proteinExistence type="predicted"/>
<evidence type="ECO:0000313" key="2">
    <source>
        <dbReference type="Proteomes" id="UP000886998"/>
    </source>
</evidence>
<dbReference type="Proteomes" id="UP000886998">
    <property type="component" value="Unassembled WGS sequence"/>
</dbReference>
<keyword evidence="2" id="KW-1185">Reference proteome</keyword>
<reference evidence="1" key="1">
    <citation type="submission" date="2020-08" db="EMBL/GenBank/DDBJ databases">
        <title>Multicomponent nature underlies the extraordinary mechanical properties of spider dragline silk.</title>
        <authorList>
            <person name="Kono N."/>
            <person name="Nakamura H."/>
            <person name="Mori M."/>
            <person name="Yoshida Y."/>
            <person name="Ohtoshi R."/>
            <person name="Malay A.D."/>
            <person name="Moran D.A.P."/>
            <person name="Tomita M."/>
            <person name="Numata K."/>
            <person name="Arakawa K."/>
        </authorList>
    </citation>
    <scope>NUCLEOTIDE SEQUENCE</scope>
</reference>
<accession>A0A8X6IML3</accession>
<sequence>MEANLTIWKEFKNYVALYCLTVKIRRMNRVLRALTEVSRHITISKRIWNMLLSEGASDIYVLRRQRQLAAFGYFLVIGDRSVFLYAHI</sequence>
<gene>
    <name evidence="1" type="ORF">TNIN_427571</name>
</gene>
<evidence type="ECO:0000313" key="1">
    <source>
        <dbReference type="EMBL" id="GFS52065.1"/>
    </source>
</evidence>
<protein>
    <submittedName>
        <fullName evidence="1">Uncharacterized protein</fullName>
    </submittedName>
</protein>
<organism evidence="1 2">
    <name type="scientific">Trichonephila inaurata madagascariensis</name>
    <dbReference type="NCBI Taxonomy" id="2747483"/>
    <lineage>
        <taxon>Eukaryota</taxon>
        <taxon>Metazoa</taxon>
        <taxon>Ecdysozoa</taxon>
        <taxon>Arthropoda</taxon>
        <taxon>Chelicerata</taxon>
        <taxon>Arachnida</taxon>
        <taxon>Araneae</taxon>
        <taxon>Araneomorphae</taxon>
        <taxon>Entelegynae</taxon>
        <taxon>Araneoidea</taxon>
        <taxon>Nephilidae</taxon>
        <taxon>Trichonephila</taxon>
        <taxon>Trichonephila inaurata</taxon>
    </lineage>
</organism>